<feature type="binding site" evidence="5">
    <location>
        <position position="47"/>
    </location>
    <ligand>
        <name>pyruvate</name>
        <dbReference type="ChEBI" id="CHEBI:15361"/>
    </ligand>
</feature>
<dbReference type="Pfam" id="PF00701">
    <property type="entry name" value="DHDPS"/>
    <property type="match status" value="1"/>
</dbReference>
<dbReference type="AlphaFoldDB" id="A0A9D1SZ94"/>
<evidence type="ECO:0000256" key="3">
    <source>
        <dbReference type="PIRNR" id="PIRNR001365"/>
    </source>
</evidence>
<evidence type="ECO:0000256" key="5">
    <source>
        <dbReference type="PIRSR" id="PIRSR001365-2"/>
    </source>
</evidence>
<dbReference type="InterPro" id="IPR002220">
    <property type="entry name" value="DapA-like"/>
</dbReference>
<gene>
    <name evidence="6" type="ORF">IAC74_01620</name>
</gene>
<evidence type="ECO:0000256" key="2">
    <source>
        <dbReference type="ARBA" id="ARBA00023270"/>
    </source>
</evidence>
<dbReference type="NCBIfam" id="NF003164">
    <property type="entry name" value="PRK04147.1"/>
    <property type="match status" value="1"/>
</dbReference>
<keyword evidence="1 3" id="KW-0456">Lyase</keyword>
<dbReference type="PANTHER" id="PTHR42849">
    <property type="entry name" value="N-ACETYLNEURAMINATE LYASE"/>
    <property type="match status" value="1"/>
</dbReference>
<sequence>MRDLRGIYPALLTPFDKNGKINEAALQQLVRYNVDKGVTGFYVGGSTAEAFLLSTEEREYILDIVMDAAGGEAAVISHVGAISTDVAVRLAKYAKKCGADAVSAIPPFYYNFTPQEIAEYYRSICDESQMPMIIYSFPGCSGVKLKADGLKRLLDMNFVIGLKYTDSDYFTMQQVRAACPDAILFNGFDETFLAGLAMGADGGIGSTYNFMAEKFIKMRTLFLEGNLEEAQAIQKEANQIIQTILPMGVMPAEKAILGLLGIDAGVCRRPFRHLSTEEIEQLETNVLPLLA</sequence>
<dbReference type="GO" id="GO:0019262">
    <property type="term" value="P:N-acetylneuraminate catabolic process"/>
    <property type="evidence" value="ECO:0007669"/>
    <property type="project" value="TreeGrafter"/>
</dbReference>
<dbReference type="SMART" id="SM01130">
    <property type="entry name" value="DHDPS"/>
    <property type="match status" value="1"/>
</dbReference>
<feature type="active site" description="Proton donor/acceptor" evidence="4">
    <location>
        <position position="135"/>
    </location>
</feature>
<evidence type="ECO:0000256" key="1">
    <source>
        <dbReference type="ARBA" id="ARBA00023239"/>
    </source>
</evidence>
<evidence type="ECO:0000313" key="6">
    <source>
        <dbReference type="EMBL" id="HIV02245.1"/>
    </source>
</evidence>
<organism evidence="6 7">
    <name type="scientific">Candidatus Aphodoplasma excrementigallinarum</name>
    <dbReference type="NCBI Taxonomy" id="2840673"/>
    <lineage>
        <taxon>Bacteria</taxon>
        <taxon>Bacillati</taxon>
        <taxon>Bacillota</taxon>
        <taxon>Clostridia</taxon>
        <taxon>Eubacteriales</taxon>
        <taxon>Candidatus Aphodoplasma</taxon>
    </lineage>
</organism>
<accession>A0A9D1SZ94</accession>
<dbReference type="EC" id="4.1.3.3" evidence="6"/>
<dbReference type="PIRSF" id="PIRSF001365">
    <property type="entry name" value="DHDPS"/>
    <property type="match status" value="1"/>
</dbReference>
<dbReference type="InterPro" id="IPR020625">
    <property type="entry name" value="Schiff_base-form_aldolases_AS"/>
</dbReference>
<dbReference type="PROSITE" id="PS00666">
    <property type="entry name" value="DHDPS_2"/>
    <property type="match status" value="1"/>
</dbReference>
<reference evidence="6" key="2">
    <citation type="journal article" date="2021" name="PeerJ">
        <title>Extensive microbial diversity within the chicken gut microbiome revealed by metagenomics and culture.</title>
        <authorList>
            <person name="Gilroy R."/>
            <person name="Ravi A."/>
            <person name="Getino M."/>
            <person name="Pursley I."/>
            <person name="Horton D.L."/>
            <person name="Alikhan N.F."/>
            <person name="Baker D."/>
            <person name="Gharbi K."/>
            <person name="Hall N."/>
            <person name="Watson M."/>
            <person name="Adriaenssens E.M."/>
            <person name="Foster-Nyarko E."/>
            <person name="Jarju S."/>
            <person name="Secka A."/>
            <person name="Antonio M."/>
            <person name="Oren A."/>
            <person name="Chaudhuri R.R."/>
            <person name="La Ragione R."/>
            <person name="Hildebrand F."/>
            <person name="Pallen M.J."/>
        </authorList>
    </citation>
    <scope>NUCLEOTIDE SEQUENCE</scope>
    <source>
        <strain evidence="6">4920</strain>
    </source>
</reference>
<dbReference type="PRINTS" id="PR00146">
    <property type="entry name" value="DHPICSNTHASE"/>
</dbReference>
<name>A0A9D1SZ94_9FIRM</name>
<evidence type="ECO:0000256" key="4">
    <source>
        <dbReference type="PIRSR" id="PIRSR001365-1"/>
    </source>
</evidence>
<dbReference type="GO" id="GO:0008747">
    <property type="term" value="F:N-acetylneuraminate lyase activity"/>
    <property type="evidence" value="ECO:0007669"/>
    <property type="project" value="UniProtKB-EC"/>
</dbReference>
<dbReference type="GO" id="GO:0005829">
    <property type="term" value="C:cytosol"/>
    <property type="evidence" value="ECO:0007669"/>
    <property type="project" value="TreeGrafter"/>
</dbReference>
<reference evidence="6" key="1">
    <citation type="submission" date="2020-10" db="EMBL/GenBank/DDBJ databases">
        <authorList>
            <person name="Gilroy R."/>
        </authorList>
    </citation>
    <scope>NUCLEOTIDE SEQUENCE</scope>
    <source>
        <strain evidence="6">4920</strain>
    </source>
</reference>
<dbReference type="Proteomes" id="UP000886743">
    <property type="component" value="Unassembled WGS sequence"/>
</dbReference>
<comment type="similarity">
    <text evidence="3">Belongs to the DapA family.</text>
</comment>
<dbReference type="PANTHER" id="PTHR42849:SF1">
    <property type="entry name" value="N-ACETYLNEURAMINATE LYASE"/>
    <property type="match status" value="1"/>
</dbReference>
<feature type="active site" description="Schiff-base intermediate with substrate" evidence="4">
    <location>
        <position position="163"/>
    </location>
</feature>
<dbReference type="Gene3D" id="3.20.20.70">
    <property type="entry name" value="Aldolase class I"/>
    <property type="match status" value="1"/>
</dbReference>
<evidence type="ECO:0000313" key="7">
    <source>
        <dbReference type="Proteomes" id="UP000886743"/>
    </source>
</evidence>
<comment type="caution">
    <text evidence="6">The sequence shown here is derived from an EMBL/GenBank/DDBJ whole genome shotgun (WGS) entry which is preliminary data.</text>
</comment>
<keyword evidence="2" id="KW-0704">Schiff base</keyword>
<protein>
    <submittedName>
        <fullName evidence="6">N-acetylneuraminate lyase</fullName>
        <ecNumber evidence="6">4.1.3.3</ecNumber>
    </submittedName>
</protein>
<proteinExistence type="inferred from homology"/>
<dbReference type="EMBL" id="DVOF01000049">
    <property type="protein sequence ID" value="HIV02245.1"/>
    <property type="molecule type" value="Genomic_DNA"/>
</dbReference>
<dbReference type="SUPFAM" id="SSF51569">
    <property type="entry name" value="Aldolase"/>
    <property type="match status" value="1"/>
</dbReference>
<dbReference type="InterPro" id="IPR013785">
    <property type="entry name" value="Aldolase_TIM"/>
</dbReference>
<feature type="binding site" evidence="5">
    <location>
        <position position="204"/>
    </location>
    <ligand>
        <name>pyruvate</name>
        <dbReference type="ChEBI" id="CHEBI:15361"/>
    </ligand>
</feature>